<keyword evidence="2" id="KW-1185">Reference proteome</keyword>
<comment type="caution">
    <text evidence="1">The sequence shown here is derived from an EMBL/GenBank/DDBJ whole genome shotgun (WGS) entry which is preliminary data.</text>
</comment>
<evidence type="ECO:0000313" key="2">
    <source>
        <dbReference type="Proteomes" id="UP001165960"/>
    </source>
</evidence>
<sequence length="163" mass="19259">MKNINYDIVEGMNRFIQVNPSACWKTKTMIIKRNGVNFNILKEPNNLILRDTVFVQVINQDDSERLTKDSTLHIMRYTKFNKILATKLQCPELMARLNEYTHVFKEKLTELPPKREIKHDIDLCKAMLKPAPLYRLSLMDSCRDLRRVTESQWEILTLGLDLY</sequence>
<dbReference type="Proteomes" id="UP001165960">
    <property type="component" value="Unassembled WGS sequence"/>
</dbReference>
<organism evidence="1 2">
    <name type="scientific">Entomophthora muscae</name>
    <dbReference type="NCBI Taxonomy" id="34485"/>
    <lineage>
        <taxon>Eukaryota</taxon>
        <taxon>Fungi</taxon>
        <taxon>Fungi incertae sedis</taxon>
        <taxon>Zoopagomycota</taxon>
        <taxon>Entomophthoromycotina</taxon>
        <taxon>Entomophthoromycetes</taxon>
        <taxon>Entomophthorales</taxon>
        <taxon>Entomophthoraceae</taxon>
        <taxon>Entomophthora</taxon>
    </lineage>
</organism>
<reference evidence="1" key="1">
    <citation type="submission" date="2022-04" db="EMBL/GenBank/DDBJ databases">
        <title>Genome of the entomopathogenic fungus Entomophthora muscae.</title>
        <authorList>
            <person name="Elya C."/>
            <person name="Lovett B.R."/>
            <person name="Lee E."/>
            <person name="Macias A.M."/>
            <person name="Hajek A.E."/>
            <person name="De Bivort B.L."/>
            <person name="Kasson M.T."/>
            <person name="De Fine Licht H.H."/>
            <person name="Stajich J.E."/>
        </authorList>
    </citation>
    <scope>NUCLEOTIDE SEQUENCE</scope>
    <source>
        <strain evidence="1">Berkeley</strain>
    </source>
</reference>
<gene>
    <name evidence="1" type="ORF">DSO57_1028660</name>
</gene>
<evidence type="ECO:0000313" key="1">
    <source>
        <dbReference type="EMBL" id="KAJ9049046.1"/>
    </source>
</evidence>
<protein>
    <submittedName>
        <fullName evidence="1">Uncharacterized protein</fullName>
    </submittedName>
</protein>
<accession>A0ACC2RG63</accession>
<name>A0ACC2RG63_9FUNG</name>
<proteinExistence type="predicted"/>
<dbReference type="EMBL" id="QTSX02007283">
    <property type="protein sequence ID" value="KAJ9049046.1"/>
    <property type="molecule type" value="Genomic_DNA"/>
</dbReference>